<organism evidence="3 4">
    <name type="scientific">Liparis tanakae</name>
    <name type="common">Tanaka's snailfish</name>
    <dbReference type="NCBI Taxonomy" id="230148"/>
    <lineage>
        <taxon>Eukaryota</taxon>
        <taxon>Metazoa</taxon>
        <taxon>Chordata</taxon>
        <taxon>Craniata</taxon>
        <taxon>Vertebrata</taxon>
        <taxon>Euteleostomi</taxon>
        <taxon>Actinopterygii</taxon>
        <taxon>Neopterygii</taxon>
        <taxon>Teleostei</taxon>
        <taxon>Neoteleostei</taxon>
        <taxon>Acanthomorphata</taxon>
        <taxon>Eupercaria</taxon>
        <taxon>Perciformes</taxon>
        <taxon>Cottioidei</taxon>
        <taxon>Cottales</taxon>
        <taxon>Liparidae</taxon>
        <taxon>Liparis</taxon>
    </lineage>
</organism>
<feature type="region of interest" description="Disordered" evidence="1">
    <location>
        <begin position="167"/>
        <end position="265"/>
    </location>
</feature>
<dbReference type="SUPFAM" id="SSF49265">
    <property type="entry name" value="Fibronectin type III"/>
    <property type="match status" value="1"/>
</dbReference>
<sequence length="391" mass="42822">MTLSLWTQGSCYFTLAGNRGNLISINSLISINRHDDMMKVLPFVLYVTLLLDSALSGLPAPVNASVHSVNFHHVLHWDPGHGTPAGTQYKISWRVTGKQKKHPSYSNTTSFKLNVPDNTMEYTLIVQASYNKTLSQESNKGVLSQGFTLTPERTIPDEISIVAEMEKLKRHHNPPVPQTATSGTDSYDEEEEEEEEEGEKVYMDRDAELSSEESSSEDSVDVSGNSKVAVSGVFGRRGGLEAQNEAKAEGTEGPAPDKVKEDKNEEVVGKSLGNINLFSVTLAALAVCEEEGGEQNRREALSDFVKRSDLEPLLPTTSKRTLNGTDSLAESDDRTAVALMSAAQEDFTEGGYEARHIATLSGCLSSSDGEMQEEEEEEEEEEEFSGYMGHT</sequence>
<feature type="compositionally biased region" description="Basic and acidic residues" evidence="1">
    <location>
        <begin position="199"/>
        <end position="208"/>
    </location>
</feature>
<protein>
    <recommendedName>
        <fullName evidence="2">Fibronectin type-III domain-containing protein</fullName>
    </recommendedName>
</protein>
<dbReference type="InterPro" id="IPR003961">
    <property type="entry name" value="FN3_dom"/>
</dbReference>
<evidence type="ECO:0000313" key="4">
    <source>
        <dbReference type="Proteomes" id="UP000314294"/>
    </source>
</evidence>
<dbReference type="InterPro" id="IPR036116">
    <property type="entry name" value="FN3_sf"/>
</dbReference>
<feature type="compositionally biased region" description="Polar residues" evidence="1">
    <location>
        <begin position="315"/>
        <end position="328"/>
    </location>
</feature>
<proteinExistence type="predicted"/>
<dbReference type="InterPro" id="IPR013783">
    <property type="entry name" value="Ig-like_fold"/>
</dbReference>
<evidence type="ECO:0000256" key="1">
    <source>
        <dbReference type="SAM" id="MobiDB-lite"/>
    </source>
</evidence>
<feature type="domain" description="Fibronectin type-III" evidence="2">
    <location>
        <begin position="58"/>
        <end position="153"/>
    </location>
</feature>
<reference evidence="3 4" key="1">
    <citation type="submission" date="2019-03" db="EMBL/GenBank/DDBJ databases">
        <title>First draft genome of Liparis tanakae, snailfish: a comprehensive survey of snailfish specific genes.</title>
        <authorList>
            <person name="Kim W."/>
            <person name="Song I."/>
            <person name="Jeong J.-H."/>
            <person name="Kim D."/>
            <person name="Kim S."/>
            <person name="Ryu S."/>
            <person name="Song J.Y."/>
            <person name="Lee S.K."/>
        </authorList>
    </citation>
    <scope>NUCLEOTIDE SEQUENCE [LARGE SCALE GENOMIC DNA]</scope>
    <source>
        <tissue evidence="3">Muscle</tissue>
    </source>
</reference>
<feature type="region of interest" description="Disordered" evidence="1">
    <location>
        <begin position="308"/>
        <end position="329"/>
    </location>
</feature>
<dbReference type="Pfam" id="PF01108">
    <property type="entry name" value="Tissue_fac"/>
    <property type="match status" value="1"/>
</dbReference>
<evidence type="ECO:0000259" key="2">
    <source>
        <dbReference type="PROSITE" id="PS50853"/>
    </source>
</evidence>
<dbReference type="OrthoDB" id="8947665at2759"/>
<dbReference type="Proteomes" id="UP000314294">
    <property type="component" value="Unassembled WGS sequence"/>
</dbReference>
<feature type="compositionally biased region" description="Acidic residues" evidence="1">
    <location>
        <begin position="186"/>
        <end position="198"/>
    </location>
</feature>
<dbReference type="EMBL" id="SRLO01000530">
    <property type="protein sequence ID" value="TNN52997.1"/>
    <property type="molecule type" value="Genomic_DNA"/>
</dbReference>
<dbReference type="PROSITE" id="PS50853">
    <property type="entry name" value="FN3"/>
    <property type="match status" value="1"/>
</dbReference>
<name>A0A4Z2GHG0_9TELE</name>
<feature type="compositionally biased region" description="Acidic residues" evidence="1">
    <location>
        <begin position="209"/>
        <end position="220"/>
    </location>
</feature>
<gene>
    <name evidence="3" type="ORF">EYF80_036796</name>
</gene>
<feature type="compositionally biased region" description="Basic and acidic residues" evidence="1">
    <location>
        <begin position="244"/>
        <end position="265"/>
    </location>
</feature>
<evidence type="ECO:0000313" key="3">
    <source>
        <dbReference type="EMBL" id="TNN52997.1"/>
    </source>
</evidence>
<comment type="caution">
    <text evidence="3">The sequence shown here is derived from an EMBL/GenBank/DDBJ whole genome shotgun (WGS) entry which is preliminary data.</text>
</comment>
<dbReference type="Gene3D" id="2.60.40.10">
    <property type="entry name" value="Immunoglobulins"/>
    <property type="match status" value="1"/>
</dbReference>
<dbReference type="AlphaFoldDB" id="A0A4Z2GHG0"/>
<feature type="region of interest" description="Disordered" evidence="1">
    <location>
        <begin position="363"/>
        <end position="391"/>
    </location>
</feature>
<accession>A0A4Z2GHG0</accession>
<feature type="compositionally biased region" description="Acidic residues" evidence="1">
    <location>
        <begin position="370"/>
        <end position="384"/>
    </location>
</feature>
<keyword evidence="4" id="KW-1185">Reference proteome</keyword>